<dbReference type="SUPFAM" id="SSF50486">
    <property type="entry name" value="FMT C-terminal domain-like"/>
    <property type="match status" value="1"/>
</dbReference>
<evidence type="ECO:0000256" key="4">
    <source>
        <dbReference type="ARBA" id="ARBA00023204"/>
    </source>
</evidence>
<dbReference type="NCBIfam" id="NF002003">
    <property type="entry name" value="PRK00802.1-3"/>
    <property type="match status" value="1"/>
</dbReference>
<sequence length="209" mass="21981">MSRQLLGRPADQVARDLVGARLVVDAGTPEEVRARLVEVEAYLGLDDAASHAFGGPTPRASIMFGEPGRLYVYFSYGMHHCANVVCAPAGTASAVLLRAAVVEGGEPAVRSRRGASVQFSRLLSGPGNLCRGLAITRSDNGSDLCADGRVHIERATTSVPLSIGPRVGISRAHDLPLRFWWTDHPAVSAARSSSRLGVEKKGTGSKAGP</sequence>
<proteinExistence type="inferred from homology"/>
<dbReference type="EC" id="3.2.2.-" evidence="5"/>
<name>A0A934NAI5_9BACT</name>
<gene>
    <name evidence="6" type="ORF">JF887_12290</name>
</gene>
<keyword evidence="6" id="KW-0326">Glycosidase</keyword>
<dbReference type="InterPro" id="IPR011034">
    <property type="entry name" value="Formyl_transferase-like_C_sf"/>
</dbReference>
<dbReference type="AlphaFoldDB" id="A0A934NAI5"/>
<dbReference type="GO" id="GO:0006284">
    <property type="term" value="P:base-excision repair"/>
    <property type="evidence" value="ECO:0007669"/>
    <property type="project" value="InterPro"/>
</dbReference>
<protein>
    <recommendedName>
        <fullName evidence="5">Putative 3-methyladenine DNA glycosylase</fullName>
        <ecNumber evidence="5">3.2.2.-</ecNumber>
    </recommendedName>
</protein>
<dbReference type="PANTHER" id="PTHR10429:SF0">
    <property type="entry name" value="DNA-3-METHYLADENINE GLYCOSYLASE"/>
    <property type="match status" value="1"/>
</dbReference>
<dbReference type="CDD" id="cd00540">
    <property type="entry name" value="AAG"/>
    <property type="match status" value="1"/>
</dbReference>
<evidence type="ECO:0000256" key="3">
    <source>
        <dbReference type="ARBA" id="ARBA00022801"/>
    </source>
</evidence>
<reference evidence="6 7" key="1">
    <citation type="submission" date="2020-10" db="EMBL/GenBank/DDBJ databases">
        <title>Ca. Dormibacterota MAGs.</title>
        <authorList>
            <person name="Montgomery K."/>
        </authorList>
    </citation>
    <scope>NUCLEOTIDE SEQUENCE [LARGE SCALE GENOMIC DNA]</scope>
    <source>
        <strain evidence="6">Mitchell_Peninsula_5</strain>
    </source>
</reference>
<evidence type="ECO:0000313" key="7">
    <source>
        <dbReference type="Proteomes" id="UP000614410"/>
    </source>
</evidence>
<comment type="similarity">
    <text evidence="1 5">Belongs to the DNA glycosylase MPG family.</text>
</comment>
<comment type="caution">
    <text evidence="6">The sequence shown here is derived from an EMBL/GenBank/DDBJ whole genome shotgun (WGS) entry which is preliminary data.</text>
</comment>
<keyword evidence="3 5" id="KW-0378">Hydrolase</keyword>
<dbReference type="Pfam" id="PF02245">
    <property type="entry name" value="Pur_DNA_glyco"/>
    <property type="match status" value="1"/>
</dbReference>
<evidence type="ECO:0000256" key="5">
    <source>
        <dbReference type="HAMAP-Rule" id="MF_00527"/>
    </source>
</evidence>
<organism evidence="6 7">
    <name type="scientific">Candidatus Amunia macphersoniae</name>
    <dbReference type="NCBI Taxonomy" id="3127014"/>
    <lineage>
        <taxon>Bacteria</taxon>
        <taxon>Bacillati</taxon>
        <taxon>Candidatus Dormiibacterota</taxon>
        <taxon>Candidatus Dormibacteria</taxon>
        <taxon>Candidatus Aeolococcales</taxon>
        <taxon>Candidatus Aeolococcaceae</taxon>
        <taxon>Candidatus Amunia</taxon>
    </lineage>
</organism>
<dbReference type="InterPro" id="IPR036995">
    <property type="entry name" value="MPG_sf"/>
</dbReference>
<evidence type="ECO:0000256" key="1">
    <source>
        <dbReference type="ARBA" id="ARBA00009232"/>
    </source>
</evidence>
<keyword evidence="2 5" id="KW-0227">DNA damage</keyword>
<dbReference type="GO" id="GO:0003905">
    <property type="term" value="F:alkylbase DNA N-glycosylase activity"/>
    <property type="evidence" value="ECO:0007669"/>
    <property type="project" value="InterPro"/>
</dbReference>
<dbReference type="HAMAP" id="MF_00527">
    <property type="entry name" value="3MGH"/>
    <property type="match status" value="1"/>
</dbReference>
<dbReference type="EMBL" id="JAEKNN010000058">
    <property type="protein sequence ID" value="MBJ7610192.1"/>
    <property type="molecule type" value="Genomic_DNA"/>
</dbReference>
<evidence type="ECO:0000256" key="2">
    <source>
        <dbReference type="ARBA" id="ARBA00022763"/>
    </source>
</evidence>
<dbReference type="InterPro" id="IPR003180">
    <property type="entry name" value="MPG"/>
</dbReference>
<dbReference type="Gene3D" id="3.10.300.10">
    <property type="entry name" value="Methylpurine-DNA glycosylase (MPG)"/>
    <property type="match status" value="1"/>
</dbReference>
<dbReference type="NCBIfam" id="TIGR00567">
    <property type="entry name" value="3mg"/>
    <property type="match status" value="1"/>
</dbReference>
<evidence type="ECO:0000313" key="6">
    <source>
        <dbReference type="EMBL" id="MBJ7610192.1"/>
    </source>
</evidence>
<dbReference type="PANTHER" id="PTHR10429">
    <property type="entry name" value="DNA-3-METHYLADENINE GLYCOSYLASE"/>
    <property type="match status" value="1"/>
</dbReference>
<keyword evidence="4 5" id="KW-0234">DNA repair</keyword>
<dbReference type="GO" id="GO:0003677">
    <property type="term" value="F:DNA binding"/>
    <property type="evidence" value="ECO:0007669"/>
    <property type="project" value="InterPro"/>
</dbReference>
<dbReference type="Proteomes" id="UP000614410">
    <property type="component" value="Unassembled WGS sequence"/>
</dbReference>
<accession>A0A934NAI5</accession>